<dbReference type="OrthoDB" id="2426273at2759"/>
<organism evidence="1 2">
    <name type="scientific">Dendrothele bispora (strain CBS 962.96)</name>
    <dbReference type="NCBI Taxonomy" id="1314807"/>
    <lineage>
        <taxon>Eukaryota</taxon>
        <taxon>Fungi</taxon>
        <taxon>Dikarya</taxon>
        <taxon>Basidiomycota</taxon>
        <taxon>Agaricomycotina</taxon>
        <taxon>Agaricomycetes</taxon>
        <taxon>Agaricomycetidae</taxon>
        <taxon>Agaricales</taxon>
        <taxon>Agaricales incertae sedis</taxon>
        <taxon>Dendrothele</taxon>
    </lineage>
</organism>
<evidence type="ECO:0000313" key="1">
    <source>
        <dbReference type="EMBL" id="THU81555.1"/>
    </source>
</evidence>
<accession>A0A4V4HC14</accession>
<gene>
    <name evidence="1" type="ORF">K435DRAFT_471657</name>
</gene>
<proteinExistence type="predicted"/>
<dbReference type="EMBL" id="ML179799">
    <property type="protein sequence ID" value="THU81555.1"/>
    <property type="molecule type" value="Genomic_DNA"/>
</dbReference>
<evidence type="ECO:0000313" key="2">
    <source>
        <dbReference type="Proteomes" id="UP000297245"/>
    </source>
</evidence>
<reference evidence="1 2" key="1">
    <citation type="journal article" date="2019" name="Nat. Ecol. Evol.">
        <title>Megaphylogeny resolves global patterns of mushroom evolution.</title>
        <authorList>
            <person name="Varga T."/>
            <person name="Krizsan K."/>
            <person name="Foldi C."/>
            <person name="Dima B."/>
            <person name="Sanchez-Garcia M."/>
            <person name="Sanchez-Ramirez S."/>
            <person name="Szollosi G.J."/>
            <person name="Szarkandi J.G."/>
            <person name="Papp V."/>
            <person name="Albert L."/>
            <person name="Andreopoulos W."/>
            <person name="Angelini C."/>
            <person name="Antonin V."/>
            <person name="Barry K.W."/>
            <person name="Bougher N.L."/>
            <person name="Buchanan P."/>
            <person name="Buyck B."/>
            <person name="Bense V."/>
            <person name="Catcheside P."/>
            <person name="Chovatia M."/>
            <person name="Cooper J."/>
            <person name="Damon W."/>
            <person name="Desjardin D."/>
            <person name="Finy P."/>
            <person name="Geml J."/>
            <person name="Haridas S."/>
            <person name="Hughes K."/>
            <person name="Justo A."/>
            <person name="Karasinski D."/>
            <person name="Kautmanova I."/>
            <person name="Kiss B."/>
            <person name="Kocsube S."/>
            <person name="Kotiranta H."/>
            <person name="LaButti K.M."/>
            <person name="Lechner B.E."/>
            <person name="Liimatainen K."/>
            <person name="Lipzen A."/>
            <person name="Lukacs Z."/>
            <person name="Mihaltcheva S."/>
            <person name="Morgado L.N."/>
            <person name="Niskanen T."/>
            <person name="Noordeloos M.E."/>
            <person name="Ohm R.A."/>
            <person name="Ortiz-Santana B."/>
            <person name="Ovrebo C."/>
            <person name="Racz N."/>
            <person name="Riley R."/>
            <person name="Savchenko A."/>
            <person name="Shiryaev A."/>
            <person name="Soop K."/>
            <person name="Spirin V."/>
            <person name="Szebenyi C."/>
            <person name="Tomsovsky M."/>
            <person name="Tulloss R.E."/>
            <person name="Uehling J."/>
            <person name="Grigoriev I.V."/>
            <person name="Vagvolgyi C."/>
            <person name="Papp T."/>
            <person name="Martin F.M."/>
            <person name="Miettinen O."/>
            <person name="Hibbett D.S."/>
            <person name="Nagy L.G."/>
        </authorList>
    </citation>
    <scope>NUCLEOTIDE SEQUENCE [LARGE SCALE GENOMIC DNA]</scope>
    <source>
        <strain evidence="1 2">CBS 962.96</strain>
    </source>
</reference>
<keyword evidence="2" id="KW-1185">Reference proteome</keyword>
<protein>
    <submittedName>
        <fullName evidence="1">Uncharacterized protein</fullName>
    </submittedName>
</protein>
<sequence length="327" mass="36820">MLKAEESIISQAVGTNEVVKNISRRNSEPDGSSSIVSSSSQIPTKLVTLTMPQSSPNMPPRPEFTPFQVPNLCETSPYDDKDFWTYPERCGWVIHTKDTQCHVLCLPGSCRHQNETRVRPPIFSRVDHEPVTASDKVAFLQGWLFFGLLTEVSNLCGLDLDIVAEFIVEDGLVSTARLNGLPGRWYEAVARTGRAGNKTLMQSILTFARHSRLMLLEEFISEHTFRFEYTYTECRVLQSLQVLIRIIGLHLLLHVYTPGFTATEEEGWGHQRIVNSLGYAVDLGEGTHQLSMLAYDDLEEQGWCQSEISLLGAEERRIRLSPSSSKD</sequence>
<dbReference type="AlphaFoldDB" id="A0A4V4HC14"/>
<name>A0A4V4HC14_DENBC</name>
<dbReference type="Proteomes" id="UP000297245">
    <property type="component" value="Unassembled WGS sequence"/>
</dbReference>